<dbReference type="AlphaFoldDB" id="U2ZK55"/>
<gene>
    <name evidence="1" type="ORF">VPR01S_11_01400</name>
</gene>
<comment type="caution">
    <text evidence="1">The sequence shown here is derived from an EMBL/GenBank/DDBJ whole genome shotgun (WGS) entry which is preliminary data.</text>
</comment>
<accession>U2ZK55</accession>
<dbReference type="EMBL" id="BATJ01000011">
    <property type="protein sequence ID" value="GAD68146.1"/>
    <property type="molecule type" value="Genomic_DNA"/>
</dbReference>
<protein>
    <submittedName>
        <fullName evidence="1">Uncharacterized protein</fullName>
    </submittedName>
</protein>
<sequence length="491" mass="55258">MNIQHLILLSVSASLVACGGGGGGSNNSTPAPSPTRSVSGTAIDGYIKGATAFLDLNYNGQLDSGEPSNITDTEGNYRLAITGNNADCVDYAPIVVNVPVGAIDADHPDTPISEAYQLVYPPVKAISDNATIKSTTPLTTVLWNQIQQDIHKQSLNSCQALKQAINSQNQIVQNIKEQELRIAQRYNIDVSDLYGDFVKSQSAELYQLAQNLMPAIKRSYEETKQLQLAYPTAQRAYVDYYWEYWDYTAKQTVDKWYRKETVLYANKLSSITQQVSADLDNPLQLKERIERNTKQVDGLTYSKEAWLYLGTTSGTYRCLIDETFAQQLQANALTIYGIANRSFTDATEDSWQECVNNNVGNDYSQQLYTAIYDNERDQMLLSKGNYYYQKNPKYPDLVNLQDRLDSYQRGDLDVLNTLSAELSNTQAHGADSWSREKYQYIKNGTNDYTGILTMRYSSGLWTQEHFYQNGTRTYQCSDDGSNWSAENCPKE</sequence>
<keyword evidence="2" id="KW-1185">Reference proteome</keyword>
<reference evidence="1 2" key="1">
    <citation type="submission" date="2013-09" db="EMBL/GenBank/DDBJ databases">
        <title>Whole genome shotgun sequence of Vibrio proteolyticus NBRC 13287.</title>
        <authorList>
            <person name="Isaki S."/>
            <person name="Hosoyama A."/>
            <person name="Numata M."/>
            <person name="Hashimoto M."/>
            <person name="Hosoyama Y."/>
            <person name="Tsuchikane K."/>
            <person name="Noguchi M."/>
            <person name="Hirakata S."/>
            <person name="Ichikawa N."/>
            <person name="Ohji S."/>
            <person name="Yamazoe A."/>
            <person name="Fujita N."/>
        </authorList>
    </citation>
    <scope>NUCLEOTIDE SEQUENCE [LARGE SCALE GENOMIC DNA]</scope>
    <source>
        <strain evidence="1 2">NBRC 13287</strain>
    </source>
</reference>
<organism evidence="1 2">
    <name type="scientific">Vibrio proteolyticus NBRC 13287</name>
    <dbReference type="NCBI Taxonomy" id="1219065"/>
    <lineage>
        <taxon>Bacteria</taxon>
        <taxon>Pseudomonadati</taxon>
        <taxon>Pseudomonadota</taxon>
        <taxon>Gammaproteobacteria</taxon>
        <taxon>Vibrionales</taxon>
        <taxon>Vibrionaceae</taxon>
        <taxon>Vibrio</taxon>
    </lineage>
</organism>
<dbReference type="Proteomes" id="UP000016570">
    <property type="component" value="Unassembled WGS sequence"/>
</dbReference>
<dbReference type="eggNOG" id="COG5295">
    <property type="taxonomic scope" value="Bacteria"/>
</dbReference>
<proteinExistence type="predicted"/>
<dbReference type="STRING" id="1219065.VPR01S_11_01400"/>
<evidence type="ECO:0000313" key="2">
    <source>
        <dbReference type="Proteomes" id="UP000016570"/>
    </source>
</evidence>
<dbReference type="RefSeq" id="WP_021706117.1">
    <property type="nucleotide sequence ID" value="NZ_BATJ01000011.1"/>
</dbReference>
<evidence type="ECO:0000313" key="1">
    <source>
        <dbReference type="EMBL" id="GAD68146.1"/>
    </source>
</evidence>
<name>U2ZK55_VIBPR</name>